<dbReference type="EMBL" id="KK914331">
    <property type="protein sequence ID" value="KDP40404.1"/>
    <property type="molecule type" value="Genomic_DNA"/>
</dbReference>
<gene>
    <name evidence="4" type="ORF">JCGZ_03883</name>
</gene>
<evidence type="ECO:0000313" key="4">
    <source>
        <dbReference type="EMBL" id="KDP40404.1"/>
    </source>
</evidence>
<dbReference type="InterPro" id="IPR036875">
    <property type="entry name" value="Znf_CCHC_sf"/>
</dbReference>
<dbReference type="PANTHER" id="PTHR48435:SF1">
    <property type="entry name" value="POLYPROTEIN"/>
    <property type="match status" value="1"/>
</dbReference>
<feature type="region of interest" description="Disordered" evidence="2">
    <location>
        <begin position="877"/>
        <end position="936"/>
    </location>
</feature>
<keyword evidence="1" id="KW-0862">Zinc</keyword>
<evidence type="ECO:0000259" key="3">
    <source>
        <dbReference type="PROSITE" id="PS50158"/>
    </source>
</evidence>
<dbReference type="Gene3D" id="4.10.60.10">
    <property type="entry name" value="Zinc finger, CCHC-type"/>
    <property type="match status" value="1"/>
</dbReference>
<dbReference type="SMART" id="SM00343">
    <property type="entry name" value="ZnF_C2HC"/>
    <property type="match status" value="1"/>
</dbReference>
<feature type="domain" description="CCHC-type" evidence="3">
    <location>
        <begin position="715"/>
        <end position="731"/>
    </location>
</feature>
<keyword evidence="1" id="KW-0479">Metal-binding</keyword>
<accession>A0A067L8G0</accession>
<dbReference type="PROSITE" id="PS50158">
    <property type="entry name" value="ZF_CCHC"/>
    <property type="match status" value="1"/>
</dbReference>
<feature type="compositionally biased region" description="Low complexity" evidence="2">
    <location>
        <begin position="877"/>
        <end position="894"/>
    </location>
</feature>
<sequence>MRARPCQSARPRPCTSLPLARNTHPCAHARANQHAPGRALLCLSRGTLIHARTPVRLGTPWTVQLSASHYDSTTRVTTSPYVRQTVGHSTGYLQPLSPSEEVLNWQTSNVVAQNKYLKQIDGKLNHALKKNDHLTSTVSSFRQEAQQMHDDLLRKISKLDKELDTDPSSLVTGSQGGMVNDEGDPLVLPIGPITRSRAKRYGAAISLFVQAQITQELHDVAFNKCCEELEGIPRLLMLAFNLDYWCFRFIINEGCHRGELTSHPLIRSVSELNFLIETNPSSPLFDAKEREIRQLRRQVEEIERDKILQPPIPPPSYPFDYALPPPLFTPSPAPIPPPSYPFDYALPPPLFTPSPAPIKMFPSMADLIPREPPKPQRRPSSSSLPSTTSSQTSYVPPTEPKDKGPAFQQFMATPASVLMNDPPMEPKVEHPDDPFDDAPFDLPQDQPVPPRPTSGPWFTFDDIPPSKWRSRILEFNAWLDTQMTFPHTSLKKVIAEFTSRFTGSLREWFFSGLSEYQQKQFLASESISAALVTIHTQFLGNYQLIFQQRKQEFFDRKCCSLKFCDLERHYQWMNHLYHEIGGFKDDNLKLTFIASLPQLIQPEVQRMCGTNIANLKLGEIWQFTLTAVDRMCEQQRLFKKIAKGDKPLKTACSQPFQTKCKDTSCECHPRRSKHSKHSKNFKHQKSMFFPRKKKHRFRKMRLFKQKSKFRQKSDRCYICGKNGHYAKNCPKKPKQTIALLQQLKVSCQDYDSDHDLESLFLEEDSISSATLFALPYSDSDSDSDTDSDDMAPILTIGPPITIKQEPLDFDCPESPNFISCPLSPLPLSPNPFDDLSFNEISYCFPDIPSPCKIPTPVSSPSLSDSSSLILFPLSSPELEESLPSSPDINLTPGPSSKPGPSTGPPGALGSEFQDSQLPDTPMTSQQIEALLPRRSP</sequence>
<dbReference type="GO" id="GO:0008270">
    <property type="term" value="F:zinc ion binding"/>
    <property type="evidence" value="ECO:0007669"/>
    <property type="project" value="UniProtKB-KW"/>
</dbReference>
<feature type="region of interest" description="Disordered" evidence="2">
    <location>
        <begin position="365"/>
        <end position="442"/>
    </location>
</feature>
<feature type="compositionally biased region" description="Basic and acidic residues" evidence="2">
    <location>
        <begin position="424"/>
        <end position="433"/>
    </location>
</feature>
<feature type="compositionally biased region" description="Low complexity" evidence="2">
    <location>
        <begin position="378"/>
        <end position="393"/>
    </location>
</feature>
<name>A0A067L8G0_JATCU</name>
<dbReference type="PANTHER" id="PTHR48435">
    <property type="entry name" value="POLYPROTEIN"/>
    <property type="match status" value="1"/>
</dbReference>
<feature type="compositionally biased region" description="Polar residues" evidence="2">
    <location>
        <begin position="912"/>
        <end position="927"/>
    </location>
</feature>
<reference evidence="4 5" key="1">
    <citation type="journal article" date="2014" name="PLoS ONE">
        <title>Global Analysis of Gene Expression Profiles in Physic Nut (Jatropha curcas L.) Seedlings Exposed to Salt Stress.</title>
        <authorList>
            <person name="Zhang L."/>
            <person name="Zhang C."/>
            <person name="Wu P."/>
            <person name="Chen Y."/>
            <person name="Li M."/>
            <person name="Jiang H."/>
            <person name="Wu G."/>
        </authorList>
    </citation>
    <scope>NUCLEOTIDE SEQUENCE [LARGE SCALE GENOMIC DNA]</scope>
    <source>
        <strain evidence="5">cv. GZQX0401</strain>
        <tissue evidence="4">Young leaves</tissue>
    </source>
</reference>
<dbReference type="GO" id="GO:0003676">
    <property type="term" value="F:nucleic acid binding"/>
    <property type="evidence" value="ECO:0007669"/>
    <property type="project" value="InterPro"/>
</dbReference>
<proteinExistence type="predicted"/>
<dbReference type="SUPFAM" id="SSF57756">
    <property type="entry name" value="Retrovirus zinc finger-like domains"/>
    <property type="match status" value="1"/>
</dbReference>
<keyword evidence="5" id="KW-1185">Reference proteome</keyword>
<dbReference type="OrthoDB" id="1433520at2759"/>
<dbReference type="Proteomes" id="UP000027138">
    <property type="component" value="Unassembled WGS sequence"/>
</dbReference>
<dbReference type="Pfam" id="PF00098">
    <property type="entry name" value="zf-CCHC"/>
    <property type="match status" value="1"/>
</dbReference>
<evidence type="ECO:0000256" key="1">
    <source>
        <dbReference type="PROSITE-ProRule" id="PRU00047"/>
    </source>
</evidence>
<keyword evidence="1" id="KW-0863">Zinc-finger</keyword>
<evidence type="ECO:0000256" key="2">
    <source>
        <dbReference type="SAM" id="MobiDB-lite"/>
    </source>
</evidence>
<dbReference type="InterPro" id="IPR001878">
    <property type="entry name" value="Znf_CCHC"/>
</dbReference>
<evidence type="ECO:0000313" key="5">
    <source>
        <dbReference type="Proteomes" id="UP000027138"/>
    </source>
</evidence>
<dbReference type="AlphaFoldDB" id="A0A067L8G0"/>
<dbReference type="InterPro" id="IPR053098">
    <property type="entry name" value="Petuviruses_polyprotein"/>
</dbReference>
<protein>
    <recommendedName>
        <fullName evidence="3">CCHC-type domain-containing protein</fullName>
    </recommendedName>
</protein>
<organism evidence="4 5">
    <name type="scientific">Jatropha curcas</name>
    <name type="common">Barbados nut</name>
    <dbReference type="NCBI Taxonomy" id="180498"/>
    <lineage>
        <taxon>Eukaryota</taxon>
        <taxon>Viridiplantae</taxon>
        <taxon>Streptophyta</taxon>
        <taxon>Embryophyta</taxon>
        <taxon>Tracheophyta</taxon>
        <taxon>Spermatophyta</taxon>
        <taxon>Magnoliopsida</taxon>
        <taxon>eudicotyledons</taxon>
        <taxon>Gunneridae</taxon>
        <taxon>Pentapetalae</taxon>
        <taxon>rosids</taxon>
        <taxon>fabids</taxon>
        <taxon>Malpighiales</taxon>
        <taxon>Euphorbiaceae</taxon>
        <taxon>Crotonoideae</taxon>
        <taxon>Jatropheae</taxon>
        <taxon>Jatropha</taxon>
    </lineage>
</organism>